<evidence type="ECO:0000313" key="2">
    <source>
        <dbReference type="EMBL" id="CDW31628.1"/>
    </source>
</evidence>
<dbReference type="AlphaFoldDB" id="A0A0K2U058"/>
<accession>A0A0K2U058</accession>
<evidence type="ECO:0008006" key="3">
    <source>
        <dbReference type="Google" id="ProtNLM"/>
    </source>
</evidence>
<name>A0A0K2U058_LEPSM</name>
<reference evidence="2" key="1">
    <citation type="submission" date="2014-05" db="EMBL/GenBank/DDBJ databases">
        <authorList>
            <person name="Chronopoulou M."/>
        </authorList>
    </citation>
    <scope>NUCLEOTIDE SEQUENCE</scope>
    <source>
        <tissue evidence="2">Whole organism</tissue>
    </source>
</reference>
<feature type="signal peptide" evidence="1">
    <location>
        <begin position="1"/>
        <end position="19"/>
    </location>
</feature>
<sequence>NIYIFFAFLFGSSFALSTALKSRLKDNNAHLTFKSSATTGIITKETNSKRLKCEKFKYIRLIRKHICVNYSSN</sequence>
<organism evidence="2">
    <name type="scientific">Lepeophtheirus salmonis</name>
    <name type="common">Salmon louse</name>
    <name type="synonym">Caligus salmonis</name>
    <dbReference type="NCBI Taxonomy" id="72036"/>
    <lineage>
        <taxon>Eukaryota</taxon>
        <taxon>Metazoa</taxon>
        <taxon>Ecdysozoa</taxon>
        <taxon>Arthropoda</taxon>
        <taxon>Crustacea</taxon>
        <taxon>Multicrustacea</taxon>
        <taxon>Hexanauplia</taxon>
        <taxon>Copepoda</taxon>
        <taxon>Siphonostomatoida</taxon>
        <taxon>Caligidae</taxon>
        <taxon>Lepeophtheirus</taxon>
    </lineage>
</organism>
<feature type="chain" id="PRO_5005488295" description="Secreted protein" evidence="1">
    <location>
        <begin position="20"/>
        <end position="73"/>
    </location>
</feature>
<proteinExistence type="predicted"/>
<dbReference type="EMBL" id="HACA01014267">
    <property type="protein sequence ID" value="CDW31628.1"/>
    <property type="molecule type" value="Transcribed_RNA"/>
</dbReference>
<protein>
    <recommendedName>
        <fullName evidence="3">Secreted protein</fullName>
    </recommendedName>
</protein>
<keyword evidence="1" id="KW-0732">Signal</keyword>
<feature type="non-terminal residue" evidence="2">
    <location>
        <position position="1"/>
    </location>
</feature>
<evidence type="ECO:0000256" key="1">
    <source>
        <dbReference type="SAM" id="SignalP"/>
    </source>
</evidence>